<comment type="caution">
    <text evidence="2">The sequence shown here is derived from an EMBL/GenBank/DDBJ whole genome shotgun (WGS) entry which is preliminary data.</text>
</comment>
<gene>
    <name evidence="2" type="ORF">E5L68_019610</name>
</gene>
<accession>A0ABW9JMX6</accession>
<evidence type="ECO:0000313" key="2">
    <source>
        <dbReference type="EMBL" id="MFN0293596.1"/>
    </source>
</evidence>
<proteinExistence type="predicted"/>
<dbReference type="EMBL" id="SRMP02000050">
    <property type="protein sequence ID" value="MFN0293596.1"/>
    <property type="molecule type" value="Genomic_DNA"/>
</dbReference>
<keyword evidence="1" id="KW-0472">Membrane</keyword>
<organism evidence="2 3">
    <name type="scientific">Pedobacter helvus</name>
    <dbReference type="NCBI Taxonomy" id="2563444"/>
    <lineage>
        <taxon>Bacteria</taxon>
        <taxon>Pseudomonadati</taxon>
        <taxon>Bacteroidota</taxon>
        <taxon>Sphingobacteriia</taxon>
        <taxon>Sphingobacteriales</taxon>
        <taxon>Sphingobacteriaceae</taxon>
        <taxon>Pedobacter</taxon>
    </lineage>
</organism>
<dbReference type="RefSeq" id="WP_138729255.1">
    <property type="nucleotide sequence ID" value="NZ_SRMP02000050.1"/>
</dbReference>
<keyword evidence="3" id="KW-1185">Reference proteome</keyword>
<evidence type="ECO:0000313" key="3">
    <source>
        <dbReference type="Proteomes" id="UP001517367"/>
    </source>
</evidence>
<sequence length="349" mass="41271">MKRSILYLIIIAVVTITIFFKFAFDEEKKGFNRILISKKLHIEERVQLPNSKFYFVGSSGSWIFLKTLYDVKHIYYIDINSSHLKSIDLKLKTGFQNYHPKLNVSVQDSLIFILNYGNKNLIVNNIVNHKQFITDMPTNVFDQPAILFSNSIISRETVNTDKLTQRAISKFDYIKKVPKAKYILDKQVDGYFCNDGMLKWDAKNERLFYMYFYRGYLLCLDTNLNLTYKLKTIDTITRSNITLTKKKQVVNGDTIITQTQKRPPIYVNKRFFTDKEHVYIISAVKADNEKQSDFRKNQIVDVYEIKKGSYKYSFYIPDYRSEKLRQITEYRNEIYAIYGSYFVKISSLK</sequence>
<feature type="transmembrane region" description="Helical" evidence="1">
    <location>
        <begin position="6"/>
        <end position="24"/>
    </location>
</feature>
<name>A0ABW9JMX6_9SPHI</name>
<keyword evidence="1" id="KW-1133">Transmembrane helix</keyword>
<evidence type="ECO:0000256" key="1">
    <source>
        <dbReference type="SAM" id="Phobius"/>
    </source>
</evidence>
<reference evidence="2 3" key="1">
    <citation type="submission" date="2024-12" db="EMBL/GenBank/DDBJ databases">
        <authorList>
            <person name="Hu S."/>
        </authorList>
    </citation>
    <scope>NUCLEOTIDE SEQUENCE [LARGE SCALE GENOMIC DNA]</scope>
    <source>
        <strain evidence="2 3">P-25</strain>
    </source>
</reference>
<protein>
    <submittedName>
        <fullName evidence="2">Uncharacterized protein</fullName>
    </submittedName>
</protein>
<keyword evidence="1" id="KW-0812">Transmembrane</keyword>
<dbReference type="Proteomes" id="UP001517367">
    <property type="component" value="Unassembled WGS sequence"/>
</dbReference>